<dbReference type="EMBL" id="AOLP01000002">
    <property type="protein sequence ID" value="EMA08042.1"/>
    <property type="molecule type" value="Genomic_DNA"/>
</dbReference>
<keyword evidence="2" id="KW-1185">Reference proteome</keyword>
<dbReference type="AlphaFoldDB" id="M0JG22"/>
<comment type="caution">
    <text evidence="1">The sequence shown here is derived from an EMBL/GenBank/DDBJ whole genome shotgun (WGS) entry which is preliminary data.</text>
</comment>
<gene>
    <name evidence="1" type="ORF">C438_02947</name>
</gene>
<evidence type="ECO:0000313" key="1">
    <source>
        <dbReference type="EMBL" id="EMA08042.1"/>
    </source>
</evidence>
<dbReference type="Proteomes" id="UP000011553">
    <property type="component" value="Unassembled WGS sequence"/>
</dbReference>
<dbReference type="PATRIC" id="fig|662478.6.peg.544"/>
<proteinExistence type="predicted"/>
<dbReference type="SUPFAM" id="SSF55961">
    <property type="entry name" value="Bet v1-like"/>
    <property type="match status" value="1"/>
</dbReference>
<reference evidence="1 2" key="1">
    <citation type="journal article" date="2014" name="PLoS Genet.">
        <title>Phylogenetically driven sequencing of extremely halophilic archaea reveals strategies for static and dynamic osmo-response.</title>
        <authorList>
            <person name="Becker E.A."/>
            <person name="Seitzer P.M."/>
            <person name="Tritt A."/>
            <person name="Larsen D."/>
            <person name="Krusor M."/>
            <person name="Yao A.I."/>
            <person name="Wu D."/>
            <person name="Madern D."/>
            <person name="Eisen J.A."/>
            <person name="Darling A.E."/>
            <person name="Facciotti M.T."/>
        </authorList>
    </citation>
    <scope>NUCLEOTIDE SEQUENCE [LARGE SCALE GENOMIC DNA]</scope>
    <source>
        <strain evidence="1 2">ATCC 35960</strain>
    </source>
</reference>
<name>M0JG22_9EURY</name>
<evidence type="ECO:0000313" key="2">
    <source>
        <dbReference type="Proteomes" id="UP000011553"/>
    </source>
</evidence>
<dbReference type="Gene3D" id="3.30.530.20">
    <property type="match status" value="1"/>
</dbReference>
<dbReference type="InterPro" id="IPR023393">
    <property type="entry name" value="START-like_dom_sf"/>
</dbReference>
<accession>M0JG22</accession>
<organism evidence="1 2">
    <name type="scientific">Haloferax denitrificans ATCC 35960</name>
    <dbReference type="NCBI Taxonomy" id="662478"/>
    <lineage>
        <taxon>Archaea</taxon>
        <taxon>Methanobacteriati</taxon>
        <taxon>Methanobacteriota</taxon>
        <taxon>Stenosarchaea group</taxon>
        <taxon>Halobacteria</taxon>
        <taxon>Halobacteriales</taxon>
        <taxon>Haloferacaceae</taxon>
        <taxon>Haloferax</taxon>
    </lineage>
</organism>
<sequence>MHDLVPFIRASGFDSVDVDDRDIRVSNKVGPAEITLHLKVVDDADPELAYEQRKGIFEEMRTSYRLEPVPEGVEVTATTEFALDVALIGEFLDSTVISRQRRKELEAQFDHLEEATDHS</sequence>
<protein>
    <submittedName>
        <fullName evidence="1">Uncharacterized protein</fullName>
    </submittedName>
</protein>